<keyword evidence="3" id="KW-0238">DNA-binding</keyword>
<dbReference type="PANTHER" id="PTHR19303:SF73">
    <property type="entry name" value="PROTEIN PDC2"/>
    <property type="match status" value="1"/>
</dbReference>
<dbReference type="GO" id="GO:0005634">
    <property type="term" value="C:nucleus"/>
    <property type="evidence" value="ECO:0007669"/>
    <property type="project" value="UniProtKB-SubCell"/>
</dbReference>
<feature type="domain" description="HTH psq-type" evidence="2">
    <location>
        <begin position="5"/>
        <end position="52"/>
    </location>
</feature>
<dbReference type="Pfam" id="PF04218">
    <property type="entry name" value="CENP-B_N"/>
    <property type="match status" value="1"/>
</dbReference>
<evidence type="ECO:0000256" key="1">
    <source>
        <dbReference type="ARBA" id="ARBA00004123"/>
    </source>
</evidence>
<proteinExistence type="predicted"/>
<evidence type="ECO:0000259" key="2">
    <source>
        <dbReference type="Pfam" id="PF04218"/>
    </source>
</evidence>
<name>A0AAW1KKQ1_POPJA</name>
<dbReference type="InterPro" id="IPR050863">
    <property type="entry name" value="CenT-Element_Derived"/>
</dbReference>
<dbReference type="EMBL" id="JASPKY010000217">
    <property type="protein sequence ID" value="KAK9719728.1"/>
    <property type="molecule type" value="Genomic_DNA"/>
</dbReference>
<comment type="subcellular location">
    <subcellularLocation>
        <location evidence="1">Nucleus</location>
    </subcellularLocation>
</comment>
<evidence type="ECO:0000313" key="3">
    <source>
        <dbReference type="EMBL" id="KAK9719728.1"/>
    </source>
</evidence>
<dbReference type="InterPro" id="IPR007889">
    <property type="entry name" value="HTH_Psq"/>
</dbReference>
<dbReference type="PANTHER" id="PTHR19303">
    <property type="entry name" value="TRANSPOSON"/>
    <property type="match status" value="1"/>
</dbReference>
<dbReference type="AlphaFoldDB" id="A0AAW1KKQ1"/>
<evidence type="ECO:0000313" key="4">
    <source>
        <dbReference type="Proteomes" id="UP001458880"/>
    </source>
</evidence>
<sequence>MTTIKRKALSLQDKIKILQAYDEKSPTTNQTELAAELQLPVSTLRTILKNRETELAAELQLPVSTLRTILKNREEIKEKDRLGGVERKKQKVGKFDKRETVSEENVDAWMGRLPELLQNYEPRNIFNADEFGLFFKLMPDKSYVFKGETCHGGKASKEKLTVLMGRKSYVC</sequence>
<protein>
    <submittedName>
        <fullName evidence="3">CENP-B N-terminal DNA-binding domain</fullName>
    </submittedName>
</protein>
<organism evidence="3 4">
    <name type="scientific">Popillia japonica</name>
    <name type="common">Japanese beetle</name>
    <dbReference type="NCBI Taxonomy" id="7064"/>
    <lineage>
        <taxon>Eukaryota</taxon>
        <taxon>Metazoa</taxon>
        <taxon>Ecdysozoa</taxon>
        <taxon>Arthropoda</taxon>
        <taxon>Hexapoda</taxon>
        <taxon>Insecta</taxon>
        <taxon>Pterygota</taxon>
        <taxon>Neoptera</taxon>
        <taxon>Endopterygota</taxon>
        <taxon>Coleoptera</taxon>
        <taxon>Polyphaga</taxon>
        <taxon>Scarabaeiformia</taxon>
        <taxon>Scarabaeidae</taxon>
        <taxon>Rutelinae</taxon>
        <taxon>Popillia</taxon>
    </lineage>
</organism>
<dbReference type="InterPro" id="IPR009057">
    <property type="entry name" value="Homeodomain-like_sf"/>
</dbReference>
<reference evidence="3 4" key="1">
    <citation type="journal article" date="2024" name="BMC Genomics">
        <title>De novo assembly and annotation of Popillia japonica's genome with initial clues to its potential as an invasive pest.</title>
        <authorList>
            <person name="Cucini C."/>
            <person name="Boschi S."/>
            <person name="Funari R."/>
            <person name="Cardaioli E."/>
            <person name="Iannotti N."/>
            <person name="Marturano G."/>
            <person name="Paoli F."/>
            <person name="Bruttini M."/>
            <person name="Carapelli A."/>
            <person name="Frati F."/>
            <person name="Nardi F."/>
        </authorList>
    </citation>
    <scope>NUCLEOTIDE SEQUENCE [LARGE SCALE GENOMIC DNA]</scope>
    <source>
        <strain evidence="3">DMR45628</strain>
    </source>
</reference>
<keyword evidence="4" id="KW-1185">Reference proteome</keyword>
<dbReference type="SUPFAM" id="SSF46689">
    <property type="entry name" value="Homeodomain-like"/>
    <property type="match status" value="1"/>
</dbReference>
<dbReference type="Proteomes" id="UP001458880">
    <property type="component" value="Unassembled WGS sequence"/>
</dbReference>
<accession>A0AAW1KKQ1</accession>
<comment type="caution">
    <text evidence="3">The sequence shown here is derived from an EMBL/GenBank/DDBJ whole genome shotgun (WGS) entry which is preliminary data.</text>
</comment>
<dbReference type="Gene3D" id="1.10.10.60">
    <property type="entry name" value="Homeodomain-like"/>
    <property type="match status" value="2"/>
</dbReference>
<gene>
    <name evidence="3" type="ORF">QE152_g22533</name>
</gene>
<dbReference type="GO" id="GO:0003677">
    <property type="term" value="F:DNA binding"/>
    <property type="evidence" value="ECO:0007669"/>
    <property type="project" value="UniProtKB-KW"/>
</dbReference>